<keyword evidence="1" id="KW-0677">Repeat</keyword>
<dbReference type="PANTHER" id="PTHR23049">
    <property type="entry name" value="MYOSIN REGULATORY LIGHT CHAIN 2"/>
    <property type="match status" value="1"/>
</dbReference>
<dbReference type="PROSITE" id="PS50222">
    <property type="entry name" value="EF_HAND_2"/>
    <property type="match status" value="1"/>
</dbReference>
<dbReference type="InParanoid" id="G8JQF2"/>
<reference evidence="5" key="1">
    <citation type="journal article" date="2012" name="G3 (Bethesda)">
        <title>Pichia sorbitophila, an interspecies yeast hybrid reveals early steps of genome resolution following polyploidization.</title>
        <authorList>
            <person name="Leh Louis V."/>
            <person name="Despons L."/>
            <person name="Friedrich A."/>
            <person name="Martin T."/>
            <person name="Durrens P."/>
            <person name="Casaregola S."/>
            <person name="Neuveglise C."/>
            <person name="Fairhead C."/>
            <person name="Marck C."/>
            <person name="Cruz J.A."/>
            <person name="Straub M.L."/>
            <person name="Kugler V."/>
            <person name="Sacerdot C."/>
            <person name="Uzunov Z."/>
            <person name="Thierry A."/>
            <person name="Weiss S."/>
            <person name="Bleykasten C."/>
            <person name="De Montigny J."/>
            <person name="Jacques N."/>
            <person name="Jung P."/>
            <person name="Lemaire M."/>
            <person name="Mallet S."/>
            <person name="Morel G."/>
            <person name="Richard G.F."/>
            <person name="Sarkar A."/>
            <person name="Savel G."/>
            <person name="Schacherer J."/>
            <person name="Seret M.L."/>
            <person name="Talla E."/>
            <person name="Samson G."/>
            <person name="Jubin C."/>
            <person name="Poulain J."/>
            <person name="Vacherie B."/>
            <person name="Barbe V."/>
            <person name="Pelletier E."/>
            <person name="Sherman D.J."/>
            <person name="Westhof E."/>
            <person name="Weissenbach J."/>
            <person name="Baret P.V."/>
            <person name="Wincker P."/>
            <person name="Gaillardin C."/>
            <person name="Dujon B."/>
            <person name="Souciet J.L."/>
        </authorList>
    </citation>
    <scope>NUCLEOTIDE SEQUENCE [LARGE SCALE GENOMIC DNA]</scope>
    <source>
        <strain evidence="5">CBS 270.75 / DBVPG 7215 / KCTC 17166 / NRRL Y-17582</strain>
    </source>
</reference>
<feature type="domain" description="EF-hand" evidence="3">
    <location>
        <begin position="17"/>
        <end position="52"/>
    </location>
</feature>
<dbReference type="FunCoup" id="G8JQF2">
    <property type="interactions" value="37"/>
</dbReference>
<dbReference type="GO" id="GO:1902404">
    <property type="term" value="P:mitotic actomyosin contractile ring contraction"/>
    <property type="evidence" value="ECO:0007669"/>
    <property type="project" value="EnsemblFungi"/>
</dbReference>
<evidence type="ECO:0000256" key="2">
    <source>
        <dbReference type="ARBA" id="ARBA00022837"/>
    </source>
</evidence>
<sequence length="158" mass="17651">MSLSNSKSVTFAHYTQDQIKSLKDAFQLIDDNGDGTISNIDLDKIWQALGKKLTQDEITNMLSQQDNGELTFPAFLSVMSSSLGSMPDQSYIKDALQIFSKEGDLELSCDADELKEYLEMTGFIGENLFEKLLGNFISQSITGQRIFKGRRFLEAVGE</sequence>
<dbReference type="STRING" id="931890.G8JQF2"/>
<dbReference type="GO" id="GO:0005509">
    <property type="term" value="F:calcium ion binding"/>
    <property type="evidence" value="ECO:0007669"/>
    <property type="project" value="InterPro"/>
</dbReference>
<dbReference type="CDD" id="cd00051">
    <property type="entry name" value="EFh"/>
    <property type="match status" value="1"/>
</dbReference>
<dbReference type="SUPFAM" id="SSF47473">
    <property type="entry name" value="EF-hand"/>
    <property type="match status" value="1"/>
</dbReference>
<dbReference type="KEGG" id="erc:Ecym_2819"/>
<protein>
    <recommendedName>
        <fullName evidence="3">EF-hand domain-containing protein</fullName>
    </recommendedName>
</protein>
<name>G8JQF2_ERECY</name>
<gene>
    <name evidence="4" type="ordered locus">Ecym_2819</name>
</gene>
<evidence type="ECO:0000313" key="4">
    <source>
        <dbReference type="EMBL" id="AET38515.1"/>
    </source>
</evidence>
<dbReference type="AlphaFoldDB" id="G8JQF2"/>
<dbReference type="Gene3D" id="1.10.238.10">
    <property type="entry name" value="EF-hand"/>
    <property type="match status" value="1"/>
</dbReference>
<accession>G8JQF2</accession>
<evidence type="ECO:0000259" key="3">
    <source>
        <dbReference type="PROSITE" id="PS50222"/>
    </source>
</evidence>
<dbReference type="GO" id="GO:0000142">
    <property type="term" value="C:cellular bud neck contractile ring"/>
    <property type="evidence" value="ECO:0007669"/>
    <property type="project" value="EnsemblFungi"/>
</dbReference>
<dbReference type="GO" id="GO:0032038">
    <property type="term" value="F:myosin II heavy chain binding"/>
    <property type="evidence" value="ECO:0007669"/>
    <property type="project" value="EnsemblFungi"/>
</dbReference>
<dbReference type="PROSITE" id="PS00018">
    <property type="entry name" value="EF_HAND_1"/>
    <property type="match status" value="1"/>
</dbReference>
<dbReference type="EMBL" id="CP002498">
    <property type="protein sequence ID" value="AET38515.1"/>
    <property type="molecule type" value="Genomic_DNA"/>
</dbReference>
<keyword evidence="5" id="KW-1185">Reference proteome</keyword>
<evidence type="ECO:0000313" key="5">
    <source>
        <dbReference type="Proteomes" id="UP000006790"/>
    </source>
</evidence>
<dbReference type="OrthoDB" id="429467at2759"/>
<dbReference type="HOGENOM" id="CLU_061288_9_2_1"/>
<keyword evidence="2" id="KW-0106">Calcium</keyword>
<dbReference type="RefSeq" id="XP_003645332.1">
    <property type="nucleotide sequence ID" value="XM_003645284.1"/>
</dbReference>
<dbReference type="InterPro" id="IPR018247">
    <property type="entry name" value="EF_Hand_1_Ca_BS"/>
</dbReference>
<dbReference type="InterPro" id="IPR050403">
    <property type="entry name" value="Myosin_RLC"/>
</dbReference>
<dbReference type="GO" id="GO:0016460">
    <property type="term" value="C:myosin II complex"/>
    <property type="evidence" value="ECO:0007669"/>
    <property type="project" value="EnsemblFungi"/>
</dbReference>
<dbReference type="GeneID" id="11468583"/>
<dbReference type="FunFam" id="1.10.238.10:FF:000178">
    <property type="entry name" value="Calmodulin-2 A"/>
    <property type="match status" value="1"/>
</dbReference>
<dbReference type="eggNOG" id="KOG0027">
    <property type="taxonomic scope" value="Eukaryota"/>
</dbReference>
<dbReference type="OMA" id="DAFQMID"/>
<evidence type="ECO:0000256" key="1">
    <source>
        <dbReference type="ARBA" id="ARBA00022737"/>
    </source>
</evidence>
<dbReference type="GO" id="GO:0000131">
    <property type="term" value="C:incipient cellular bud site"/>
    <property type="evidence" value="ECO:0007669"/>
    <property type="project" value="EnsemblFungi"/>
</dbReference>
<proteinExistence type="predicted"/>
<dbReference type="Proteomes" id="UP000006790">
    <property type="component" value="Chromosome 2"/>
</dbReference>
<organism evidence="4 5">
    <name type="scientific">Eremothecium cymbalariae (strain CBS 270.75 / DBVPG 7215 / KCTC 17166 / NRRL Y-17582)</name>
    <name type="common">Yeast</name>
    <dbReference type="NCBI Taxonomy" id="931890"/>
    <lineage>
        <taxon>Eukaryota</taxon>
        <taxon>Fungi</taxon>
        <taxon>Dikarya</taxon>
        <taxon>Ascomycota</taxon>
        <taxon>Saccharomycotina</taxon>
        <taxon>Saccharomycetes</taxon>
        <taxon>Saccharomycetales</taxon>
        <taxon>Saccharomycetaceae</taxon>
        <taxon>Eremothecium</taxon>
    </lineage>
</organism>
<dbReference type="InterPro" id="IPR002048">
    <property type="entry name" value="EF_hand_dom"/>
</dbReference>
<dbReference type="InterPro" id="IPR011992">
    <property type="entry name" value="EF-hand-dom_pair"/>
</dbReference>